<evidence type="ECO:0000313" key="4">
    <source>
        <dbReference type="Proteomes" id="UP000694050"/>
    </source>
</evidence>
<sequence length="273" mass="28456">MTRLISPTTEAPSTAGKSTTAESSTEESASEQPTSTTTTSAEPNVSIPPNACFFPPGTCDTSSLSLNLYANSVRASEGYAVSGDQTGVGPNYYLDQSSLDQGSTTSLSVPGGDNDDATGDSYTPEEQQGGGPGFQYHPGLTKTYGGMTFNANTFTIVFTGYFVPPTTRSYTFCVEADNRDALYIGSDSTFPFGDASSDTTPSGATPLSDYWFARDSDAKCASVDMVEGFYYPLRSVYGNWGVPTSLTTTVQGPGDSSASAEVSGKVAPDTCSV</sequence>
<name>A0A8J5PE03_FUSOX</name>
<dbReference type="Pfam" id="PF10528">
    <property type="entry name" value="GLEYA"/>
    <property type="match status" value="1"/>
</dbReference>
<evidence type="ECO:0000259" key="2">
    <source>
        <dbReference type="PROSITE" id="PS51820"/>
    </source>
</evidence>
<evidence type="ECO:0000313" key="3">
    <source>
        <dbReference type="EMBL" id="KAG7421529.1"/>
    </source>
</evidence>
<dbReference type="EMBL" id="JAELUQ010000001">
    <property type="protein sequence ID" value="KAG7421529.1"/>
    <property type="molecule type" value="Genomic_DNA"/>
</dbReference>
<feature type="compositionally biased region" description="Low complexity" evidence="1">
    <location>
        <begin position="13"/>
        <end position="23"/>
    </location>
</feature>
<feature type="region of interest" description="Disordered" evidence="1">
    <location>
        <begin position="91"/>
        <end position="137"/>
    </location>
</feature>
<feature type="domain" description="PA14" evidence="2">
    <location>
        <begin position="83"/>
        <end position="264"/>
    </location>
</feature>
<feature type="compositionally biased region" description="Polar residues" evidence="1">
    <location>
        <begin position="94"/>
        <end position="108"/>
    </location>
</feature>
<comment type="caution">
    <text evidence="3">The sequence shown here is derived from an EMBL/GenBank/DDBJ whole genome shotgun (WGS) entry which is preliminary data.</text>
</comment>
<gene>
    <name evidence="3" type="primary">TDA8</name>
    <name evidence="3" type="ORF">Forpe1208_v000106</name>
</gene>
<dbReference type="AlphaFoldDB" id="A0A8J5PE03"/>
<dbReference type="Proteomes" id="UP000694050">
    <property type="component" value="Unassembled WGS sequence"/>
</dbReference>
<proteinExistence type="predicted"/>
<feature type="region of interest" description="Disordered" evidence="1">
    <location>
        <begin position="1"/>
        <end position="53"/>
    </location>
</feature>
<dbReference type="InterPro" id="IPR037524">
    <property type="entry name" value="PA14/GLEYA"/>
</dbReference>
<feature type="compositionally biased region" description="Polar residues" evidence="1">
    <location>
        <begin position="1"/>
        <end position="12"/>
    </location>
</feature>
<reference evidence="3" key="1">
    <citation type="submission" date="2021-04" db="EMBL/GenBank/DDBJ databases">
        <title>First draft genome resource for Brassicaceae pathogens Fusarium oxysporum f. sp. raphani and Fusarium oxysporum f. sp. rapae.</title>
        <authorList>
            <person name="Asai S."/>
        </authorList>
    </citation>
    <scope>NUCLEOTIDE SEQUENCE</scope>
    <source>
        <strain evidence="3">Tf1208</strain>
    </source>
</reference>
<dbReference type="PROSITE" id="PS51820">
    <property type="entry name" value="PA14"/>
    <property type="match status" value="1"/>
</dbReference>
<dbReference type="InterPro" id="IPR018871">
    <property type="entry name" value="GLEYA_adhesin_domain"/>
</dbReference>
<evidence type="ECO:0000256" key="1">
    <source>
        <dbReference type="SAM" id="MobiDB-lite"/>
    </source>
</evidence>
<feature type="compositionally biased region" description="Low complexity" evidence="1">
    <location>
        <begin position="30"/>
        <end position="42"/>
    </location>
</feature>
<protein>
    <submittedName>
        <fullName evidence="3">Topoisomerase I damage affected protein 8</fullName>
    </submittedName>
</protein>
<organism evidence="3 4">
    <name type="scientific">Fusarium oxysporum f. sp. rapae</name>
    <dbReference type="NCBI Taxonomy" id="485398"/>
    <lineage>
        <taxon>Eukaryota</taxon>
        <taxon>Fungi</taxon>
        <taxon>Dikarya</taxon>
        <taxon>Ascomycota</taxon>
        <taxon>Pezizomycotina</taxon>
        <taxon>Sordariomycetes</taxon>
        <taxon>Hypocreomycetidae</taxon>
        <taxon>Hypocreales</taxon>
        <taxon>Nectriaceae</taxon>
        <taxon>Fusarium</taxon>
        <taxon>Fusarium oxysporum species complex</taxon>
    </lineage>
</organism>
<accession>A0A8J5PE03</accession>